<keyword evidence="5 7" id="KW-0233">DNA recombination</keyword>
<keyword evidence="4 7" id="KW-0862">Zinc</keyword>
<dbReference type="AlphaFoldDB" id="A0A933DT32"/>
<dbReference type="InterPro" id="IPR023627">
    <property type="entry name" value="Rcmb_RecR"/>
</dbReference>
<dbReference type="SUPFAM" id="SSF111304">
    <property type="entry name" value="Recombination protein RecR"/>
    <property type="match status" value="1"/>
</dbReference>
<keyword evidence="3 7" id="KW-0863">Zinc-finger</keyword>
<dbReference type="Gene3D" id="1.10.8.420">
    <property type="entry name" value="RecR Domain 1"/>
    <property type="match status" value="1"/>
</dbReference>
<keyword evidence="6 7" id="KW-0234">DNA repair</keyword>
<evidence type="ECO:0000256" key="7">
    <source>
        <dbReference type="HAMAP-Rule" id="MF_00017"/>
    </source>
</evidence>
<dbReference type="Pfam" id="PF21175">
    <property type="entry name" value="RecR_C"/>
    <property type="match status" value="1"/>
</dbReference>
<dbReference type="Gene3D" id="3.40.1360.10">
    <property type="match status" value="1"/>
</dbReference>
<evidence type="ECO:0000256" key="4">
    <source>
        <dbReference type="ARBA" id="ARBA00022833"/>
    </source>
</evidence>
<dbReference type="HAMAP" id="MF_00017">
    <property type="entry name" value="RecR"/>
    <property type="match status" value="1"/>
</dbReference>
<reference evidence="9" key="1">
    <citation type="submission" date="2020-07" db="EMBL/GenBank/DDBJ databases">
        <title>Huge and variable diversity of episymbiotic CPR bacteria and DPANN archaea in groundwater ecosystems.</title>
        <authorList>
            <person name="He C.Y."/>
            <person name="Keren R."/>
            <person name="Whittaker M."/>
            <person name="Farag I.F."/>
            <person name="Doudna J."/>
            <person name="Cate J.H.D."/>
            <person name="Banfield J.F."/>
        </authorList>
    </citation>
    <scope>NUCLEOTIDE SEQUENCE</scope>
    <source>
        <strain evidence="9">NC_groundwater_1226_Ag_S-0.1um_59_124</strain>
    </source>
</reference>
<name>A0A933DT32_9BACT</name>
<comment type="caution">
    <text evidence="9">The sequence shown here is derived from an EMBL/GenBank/DDBJ whole genome shotgun (WGS) entry which is preliminary data.</text>
</comment>
<dbReference type="PROSITE" id="PS50880">
    <property type="entry name" value="TOPRIM"/>
    <property type="match status" value="1"/>
</dbReference>
<dbReference type="InterPro" id="IPR006171">
    <property type="entry name" value="TOPRIM_dom"/>
</dbReference>
<feature type="domain" description="Toprim" evidence="8">
    <location>
        <begin position="89"/>
        <end position="193"/>
    </location>
</feature>
<dbReference type="InterPro" id="IPR034137">
    <property type="entry name" value="TOPRIM_RecR"/>
</dbReference>
<accession>A0A933DT32</accession>
<keyword evidence="1 7" id="KW-0479">Metal-binding</keyword>
<dbReference type="GO" id="GO:0003677">
    <property type="term" value="F:DNA binding"/>
    <property type="evidence" value="ECO:0007669"/>
    <property type="project" value="UniProtKB-UniRule"/>
</dbReference>
<dbReference type="InterPro" id="IPR000093">
    <property type="entry name" value="DNA_Rcmb_RecR"/>
</dbReference>
<keyword evidence="2 7" id="KW-0227">DNA damage</keyword>
<dbReference type="PANTHER" id="PTHR30446">
    <property type="entry name" value="RECOMBINATION PROTEIN RECR"/>
    <property type="match status" value="1"/>
</dbReference>
<organism evidence="9 10">
    <name type="scientific">Candidatus Sungiibacteriota bacterium</name>
    <dbReference type="NCBI Taxonomy" id="2750080"/>
    <lineage>
        <taxon>Bacteria</taxon>
        <taxon>Candidatus Sungiibacteriota</taxon>
    </lineage>
</organism>
<dbReference type="SMART" id="SM00493">
    <property type="entry name" value="TOPRIM"/>
    <property type="match status" value="1"/>
</dbReference>
<comment type="function">
    <text evidence="7">May play a role in DNA repair. It seems to be involved in an RecBC-independent recombinational process of DNA repair. It may act with RecF and RecO.</text>
</comment>
<evidence type="ECO:0000313" key="9">
    <source>
        <dbReference type="EMBL" id="MBI4132254.1"/>
    </source>
</evidence>
<dbReference type="GO" id="GO:0006310">
    <property type="term" value="P:DNA recombination"/>
    <property type="evidence" value="ECO:0007669"/>
    <property type="project" value="UniProtKB-UniRule"/>
</dbReference>
<comment type="caution">
    <text evidence="7">Lacks conserved residue(s) required for the propagation of feature annotation.</text>
</comment>
<evidence type="ECO:0000313" key="10">
    <source>
        <dbReference type="Proteomes" id="UP000704960"/>
    </source>
</evidence>
<evidence type="ECO:0000256" key="2">
    <source>
        <dbReference type="ARBA" id="ARBA00022763"/>
    </source>
</evidence>
<dbReference type="EMBL" id="JACQMJ010000005">
    <property type="protein sequence ID" value="MBI4132254.1"/>
    <property type="molecule type" value="Genomic_DNA"/>
</dbReference>
<dbReference type="Pfam" id="PF13662">
    <property type="entry name" value="Toprim_4"/>
    <property type="match status" value="1"/>
</dbReference>
<evidence type="ECO:0000256" key="1">
    <source>
        <dbReference type="ARBA" id="ARBA00022723"/>
    </source>
</evidence>
<dbReference type="GO" id="GO:0008270">
    <property type="term" value="F:zinc ion binding"/>
    <property type="evidence" value="ECO:0007669"/>
    <property type="project" value="UniProtKB-KW"/>
</dbReference>
<proteinExistence type="inferred from homology"/>
<gene>
    <name evidence="7 9" type="primary">recR</name>
    <name evidence="9" type="ORF">HY474_01335</name>
</gene>
<sequence>MFSKPIQNLVEFFLKFPGVGPKQATRFVFYLLREEPGRVSALADAIARLHDEVKLCRQCYKTFDMNPAGSGSANGGLCELCRNPRRNVRQVLVVEKEVDLENVERTRKYDGLYHVLGGTVSPLDSSAPTKLHLKEFFERIQRLAQEDGPIEVILATNPTAEGDATSLYLERVLAPLKNQYPVLTVSRLGRGLTTGSELEYSDDITIANAIQNRK</sequence>
<dbReference type="CDD" id="cd01025">
    <property type="entry name" value="TOPRIM_recR"/>
    <property type="match status" value="1"/>
</dbReference>
<evidence type="ECO:0000256" key="5">
    <source>
        <dbReference type="ARBA" id="ARBA00023172"/>
    </source>
</evidence>
<evidence type="ECO:0000259" key="8">
    <source>
        <dbReference type="PROSITE" id="PS50880"/>
    </source>
</evidence>
<dbReference type="Pfam" id="PF21176">
    <property type="entry name" value="RecR_HhH"/>
    <property type="match status" value="1"/>
</dbReference>
<dbReference type="GO" id="GO:0006281">
    <property type="term" value="P:DNA repair"/>
    <property type="evidence" value="ECO:0007669"/>
    <property type="project" value="UniProtKB-UniRule"/>
</dbReference>
<comment type="similarity">
    <text evidence="7">Belongs to the RecR family.</text>
</comment>
<evidence type="ECO:0000256" key="6">
    <source>
        <dbReference type="ARBA" id="ARBA00023204"/>
    </source>
</evidence>
<evidence type="ECO:0000256" key="3">
    <source>
        <dbReference type="ARBA" id="ARBA00022771"/>
    </source>
</evidence>
<protein>
    <recommendedName>
        <fullName evidence="7">Recombination protein RecR</fullName>
    </recommendedName>
</protein>
<dbReference type="Proteomes" id="UP000704960">
    <property type="component" value="Unassembled WGS sequence"/>
</dbReference>
<dbReference type="PANTHER" id="PTHR30446:SF0">
    <property type="entry name" value="RECOMBINATION PROTEIN RECR"/>
    <property type="match status" value="1"/>
</dbReference>
<dbReference type="NCBIfam" id="TIGR00615">
    <property type="entry name" value="recR"/>
    <property type="match status" value="1"/>
</dbReference>